<dbReference type="InterPro" id="IPR035917">
    <property type="entry name" value="YjbQ-like_sf"/>
</dbReference>
<dbReference type="OrthoDB" id="9801725at2"/>
<dbReference type="InterPro" id="IPR001602">
    <property type="entry name" value="UPF0047_YjbQ-like"/>
</dbReference>
<dbReference type="Proteomes" id="UP000798488">
    <property type="component" value="Unassembled WGS sequence"/>
</dbReference>
<dbReference type="RefSeq" id="WP_161822755.1">
    <property type="nucleotide sequence ID" value="NZ_LSRS01000005.1"/>
</dbReference>
<protein>
    <recommendedName>
        <fullName evidence="4">Secondary thiamine-phosphate synthase enzyme</fullName>
    </recommendedName>
</protein>
<dbReference type="PIRSF" id="PIRSF004681">
    <property type="entry name" value="UCP004681"/>
    <property type="match status" value="1"/>
</dbReference>
<accession>A0A9D2WPI2</accession>
<sequence>MAALHTLDIKTAQREQFIDITAEISALIKKSSVTEGVCHIYVPHTTAGVTINEGYDPSVIDDILMQLNKLVPHHGRYTHQEGNSDAHIKTLLTGTGQTVLFTKGKLLLGTWQRIFFCEYDGPRQRQVIIKIYTE</sequence>
<evidence type="ECO:0000313" key="2">
    <source>
        <dbReference type="EMBL" id="KAF1084708.1"/>
    </source>
</evidence>
<dbReference type="PANTHER" id="PTHR30615">
    <property type="entry name" value="UNCHARACTERIZED PROTEIN YJBQ-RELATED"/>
    <property type="match status" value="1"/>
</dbReference>
<comment type="caution">
    <text evidence="2">The sequence shown here is derived from an EMBL/GenBank/DDBJ whole genome shotgun (WGS) entry which is preliminary data.</text>
</comment>
<evidence type="ECO:0000256" key="1">
    <source>
        <dbReference type="ARBA" id="ARBA00005534"/>
    </source>
</evidence>
<gene>
    <name evidence="2" type="ORF">SPSYN_02493</name>
</gene>
<dbReference type="EMBL" id="LSRS01000005">
    <property type="protein sequence ID" value="KAF1084708.1"/>
    <property type="molecule type" value="Genomic_DNA"/>
</dbReference>
<dbReference type="Pfam" id="PF01894">
    <property type="entry name" value="YjbQ"/>
    <property type="match status" value="1"/>
</dbReference>
<evidence type="ECO:0008006" key="4">
    <source>
        <dbReference type="Google" id="ProtNLM"/>
    </source>
</evidence>
<proteinExistence type="inferred from homology"/>
<comment type="similarity">
    <text evidence="1">Belongs to the UPF0047 family.</text>
</comment>
<dbReference type="PANTHER" id="PTHR30615:SF8">
    <property type="entry name" value="UPF0047 PROTEIN C4A8.02C"/>
    <property type="match status" value="1"/>
</dbReference>
<dbReference type="AlphaFoldDB" id="A0A9D2WPI2"/>
<name>A0A9D2WPI2_9FIRM</name>
<organism evidence="2 3">
    <name type="scientific">Sporotomaculum syntrophicum</name>
    <dbReference type="NCBI Taxonomy" id="182264"/>
    <lineage>
        <taxon>Bacteria</taxon>
        <taxon>Bacillati</taxon>
        <taxon>Bacillota</taxon>
        <taxon>Clostridia</taxon>
        <taxon>Eubacteriales</taxon>
        <taxon>Desulfallaceae</taxon>
        <taxon>Sporotomaculum</taxon>
    </lineage>
</organism>
<evidence type="ECO:0000313" key="3">
    <source>
        <dbReference type="Proteomes" id="UP000798488"/>
    </source>
</evidence>
<dbReference type="SUPFAM" id="SSF111038">
    <property type="entry name" value="YjbQ-like"/>
    <property type="match status" value="1"/>
</dbReference>
<dbReference type="Gene3D" id="2.60.120.460">
    <property type="entry name" value="YjbQ-like"/>
    <property type="match status" value="1"/>
</dbReference>
<keyword evidence="3" id="KW-1185">Reference proteome</keyword>
<reference evidence="2" key="1">
    <citation type="submission" date="2016-02" db="EMBL/GenBank/DDBJ databases">
        <title>Draft Genome Sequence of Sporotomaculum syntrophicum Strain FB, a Syntrophic Benzoate Degrader.</title>
        <authorList>
            <person name="Nobu M.K."/>
            <person name="Narihiro T."/>
            <person name="Qiu Y.-L."/>
            <person name="Ohashi A."/>
            <person name="Liu W.-T."/>
            <person name="Yuji S."/>
        </authorList>
    </citation>
    <scope>NUCLEOTIDE SEQUENCE</scope>
    <source>
        <strain evidence="2">FB</strain>
    </source>
</reference>
<dbReference type="NCBIfam" id="TIGR00149">
    <property type="entry name" value="TIGR00149_YjbQ"/>
    <property type="match status" value="1"/>
</dbReference>